<dbReference type="AlphaFoldDB" id="A0A545U313"/>
<evidence type="ECO:0000313" key="3">
    <source>
        <dbReference type="Proteomes" id="UP000315252"/>
    </source>
</evidence>
<sequence length="181" mass="19869">MKNMILKTGLAALMLLLPLATAQASSPLHQPEFPAHQGSSAAHPTVEANLDDGAGQWLEVSRQSQSPRKGPLFGLKLKEVKLYSVPARPQCGKPVKMIAEFYTNKPGKIDFFYIRGDGEKQKASVKTVSGAKGIMKSWSKTYKFNATENRKYRIHVKDHKTATKWVALKVNCSTGGTGLKN</sequence>
<feature type="signal peptide" evidence="1">
    <location>
        <begin position="1"/>
        <end position="24"/>
    </location>
</feature>
<dbReference type="Proteomes" id="UP000315252">
    <property type="component" value="Unassembled WGS sequence"/>
</dbReference>
<protein>
    <submittedName>
        <fullName evidence="2">Uncharacterized protein</fullName>
    </submittedName>
</protein>
<reference evidence="2 3" key="1">
    <citation type="submission" date="2019-06" db="EMBL/GenBank/DDBJ databases">
        <title>Whole genome sequence for Rhodospirillaceae sp. R148.</title>
        <authorList>
            <person name="Wang G."/>
        </authorList>
    </citation>
    <scope>NUCLEOTIDE SEQUENCE [LARGE SCALE GENOMIC DNA]</scope>
    <source>
        <strain evidence="2 3">R148</strain>
    </source>
</reference>
<name>A0A545U313_9PROT</name>
<accession>A0A545U313</accession>
<keyword evidence="1" id="KW-0732">Signal</keyword>
<proteinExistence type="predicted"/>
<feature type="chain" id="PRO_5022151757" evidence="1">
    <location>
        <begin position="25"/>
        <end position="181"/>
    </location>
</feature>
<organism evidence="2 3">
    <name type="scientific">Denitrobaculum tricleocarpae</name>
    <dbReference type="NCBI Taxonomy" id="2591009"/>
    <lineage>
        <taxon>Bacteria</taxon>
        <taxon>Pseudomonadati</taxon>
        <taxon>Pseudomonadota</taxon>
        <taxon>Alphaproteobacteria</taxon>
        <taxon>Rhodospirillales</taxon>
        <taxon>Rhodospirillaceae</taxon>
        <taxon>Denitrobaculum</taxon>
    </lineage>
</organism>
<keyword evidence="3" id="KW-1185">Reference proteome</keyword>
<dbReference type="EMBL" id="VHSH01000001">
    <property type="protein sequence ID" value="TQV83814.1"/>
    <property type="molecule type" value="Genomic_DNA"/>
</dbReference>
<comment type="caution">
    <text evidence="2">The sequence shown here is derived from an EMBL/GenBank/DDBJ whole genome shotgun (WGS) entry which is preliminary data.</text>
</comment>
<evidence type="ECO:0000313" key="2">
    <source>
        <dbReference type="EMBL" id="TQV83814.1"/>
    </source>
</evidence>
<gene>
    <name evidence="2" type="ORF">FKG95_04335</name>
</gene>
<dbReference type="RefSeq" id="WP_142895049.1">
    <property type="nucleotide sequence ID" value="NZ_ML660052.1"/>
</dbReference>
<evidence type="ECO:0000256" key="1">
    <source>
        <dbReference type="SAM" id="SignalP"/>
    </source>
</evidence>